<dbReference type="InterPro" id="IPR004838">
    <property type="entry name" value="NHTrfase_class1_PyrdxlP-BS"/>
</dbReference>
<keyword evidence="3 6" id="KW-0032">Aminotransferase</keyword>
<dbReference type="GO" id="GO:0006520">
    <property type="term" value="P:amino acid metabolic process"/>
    <property type="evidence" value="ECO:0007669"/>
    <property type="project" value="InterPro"/>
</dbReference>
<dbReference type="Pfam" id="PF00155">
    <property type="entry name" value="Aminotran_1_2"/>
    <property type="match status" value="1"/>
</dbReference>
<accession>A0A917WEU4</accession>
<reference evidence="8" key="1">
    <citation type="journal article" date="2014" name="Int. J. Syst. Evol. Microbiol.">
        <title>Complete genome sequence of Corynebacterium casei LMG S-19264T (=DSM 44701T), isolated from a smear-ripened cheese.</title>
        <authorList>
            <consortium name="US DOE Joint Genome Institute (JGI-PGF)"/>
            <person name="Walter F."/>
            <person name="Albersmeier A."/>
            <person name="Kalinowski J."/>
            <person name="Ruckert C."/>
        </authorList>
    </citation>
    <scope>NUCLEOTIDE SEQUENCE</scope>
    <source>
        <strain evidence="8">CGMCC 4.7308</strain>
    </source>
</reference>
<keyword evidence="5" id="KW-0663">Pyridoxal phosphate</keyword>
<dbReference type="AlphaFoldDB" id="A0A917WEU4"/>
<name>A0A917WEU4_9ACTN</name>
<keyword evidence="4 6" id="KW-0808">Transferase</keyword>
<evidence type="ECO:0000256" key="2">
    <source>
        <dbReference type="ARBA" id="ARBA00007441"/>
    </source>
</evidence>
<dbReference type="Proteomes" id="UP000655208">
    <property type="component" value="Unassembled WGS sequence"/>
</dbReference>
<proteinExistence type="inferred from homology"/>
<reference evidence="8" key="2">
    <citation type="submission" date="2020-09" db="EMBL/GenBank/DDBJ databases">
        <authorList>
            <person name="Sun Q."/>
            <person name="Zhou Y."/>
        </authorList>
    </citation>
    <scope>NUCLEOTIDE SEQUENCE</scope>
    <source>
        <strain evidence="8">CGMCC 4.7308</strain>
    </source>
</reference>
<evidence type="ECO:0000256" key="4">
    <source>
        <dbReference type="ARBA" id="ARBA00022679"/>
    </source>
</evidence>
<dbReference type="PROSITE" id="PS00105">
    <property type="entry name" value="AA_TRANSFER_CLASS_1"/>
    <property type="match status" value="1"/>
</dbReference>
<comment type="cofactor">
    <cofactor evidence="1 6">
        <name>pyridoxal 5'-phosphate</name>
        <dbReference type="ChEBI" id="CHEBI:597326"/>
    </cofactor>
</comment>
<dbReference type="InterPro" id="IPR015424">
    <property type="entry name" value="PyrdxlP-dep_Trfase"/>
</dbReference>
<comment type="caution">
    <text evidence="8">The sequence shown here is derived from an EMBL/GenBank/DDBJ whole genome shotgun (WGS) entry which is preliminary data.</text>
</comment>
<dbReference type="SUPFAM" id="SSF53383">
    <property type="entry name" value="PLP-dependent transferases"/>
    <property type="match status" value="1"/>
</dbReference>
<gene>
    <name evidence="8" type="ORF">GCM10011594_17550</name>
</gene>
<dbReference type="Gene3D" id="3.40.640.10">
    <property type="entry name" value="Type I PLP-dependent aspartate aminotransferase-like (Major domain)"/>
    <property type="match status" value="1"/>
</dbReference>
<evidence type="ECO:0000313" key="8">
    <source>
        <dbReference type="EMBL" id="GGL98133.1"/>
    </source>
</evidence>
<dbReference type="PANTHER" id="PTHR46383:SF1">
    <property type="entry name" value="ASPARTATE AMINOTRANSFERASE"/>
    <property type="match status" value="1"/>
</dbReference>
<dbReference type="GO" id="GO:0030170">
    <property type="term" value="F:pyridoxal phosphate binding"/>
    <property type="evidence" value="ECO:0007669"/>
    <property type="project" value="InterPro"/>
</dbReference>
<keyword evidence="9" id="KW-1185">Reference proteome</keyword>
<organism evidence="8 9">
    <name type="scientific">Nakamurella endophytica</name>
    <dbReference type="NCBI Taxonomy" id="1748367"/>
    <lineage>
        <taxon>Bacteria</taxon>
        <taxon>Bacillati</taxon>
        <taxon>Actinomycetota</taxon>
        <taxon>Actinomycetes</taxon>
        <taxon>Nakamurellales</taxon>
        <taxon>Nakamurellaceae</taxon>
        <taxon>Nakamurella</taxon>
    </lineage>
</organism>
<dbReference type="EMBL" id="BMNA01000003">
    <property type="protein sequence ID" value="GGL98133.1"/>
    <property type="molecule type" value="Genomic_DNA"/>
</dbReference>
<dbReference type="InterPro" id="IPR004839">
    <property type="entry name" value="Aminotransferase_I/II_large"/>
</dbReference>
<sequence length="399" mass="41907">MSHPESRTSRLLDGIPGSATVGLSDRIAALRSAGRRVVDLASGDPDADTPAPVVDAAVASLRAGRTHYGPSRGTAELRRAVAQALPVGVTRDPDSEVLVTGSAKFALSLALQALLNPGDEVLVLTPAWVSYLPLVRLHGGVPVPVHLDSRDGFRVTAEALTGACTPRTRVLLVNSPTNPTGRVLDAAEVDAVVRVAEEHDLVIVSDEIYRHLVFRGEHRSPAVAAPHRTVVVDGVSKAYAMTGWRLGWLSGPADVVSTALVAHQHMLSCVPLFVQDAAVVALTAGDSYTREMVETYRLRRDLLIDILDGADGLRFTPPEGALYGYLDVGGTGLEAGPFAARLLESTGVAVLPGGPFGAPQDDHVRVSLAVPTADLTTGLQALRTFVTTLPAPTPSGARR</sequence>
<dbReference type="Gene3D" id="3.90.1150.10">
    <property type="entry name" value="Aspartate Aminotransferase, domain 1"/>
    <property type="match status" value="1"/>
</dbReference>
<dbReference type="InterPro" id="IPR015421">
    <property type="entry name" value="PyrdxlP-dep_Trfase_major"/>
</dbReference>
<dbReference type="EC" id="2.6.1.-" evidence="6"/>
<feature type="domain" description="Aminotransferase class I/classII large" evidence="7">
    <location>
        <begin position="36"/>
        <end position="382"/>
    </location>
</feature>
<comment type="similarity">
    <text evidence="2 6">Belongs to the class-I pyridoxal-phosphate-dependent aminotransferase family.</text>
</comment>
<dbReference type="CDD" id="cd00609">
    <property type="entry name" value="AAT_like"/>
    <property type="match status" value="1"/>
</dbReference>
<evidence type="ECO:0000256" key="1">
    <source>
        <dbReference type="ARBA" id="ARBA00001933"/>
    </source>
</evidence>
<dbReference type="InterPro" id="IPR015422">
    <property type="entry name" value="PyrdxlP-dep_Trfase_small"/>
</dbReference>
<evidence type="ECO:0000256" key="3">
    <source>
        <dbReference type="ARBA" id="ARBA00022576"/>
    </source>
</evidence>
<evidence type="ECO:0000313" key="9">
    <source>
        <dbReference type="Proteomes" id="UP000655208"/>
    </source>
</evidence>
<dbReference type="GO" id="GO:0008483">
    <property type="term" value="F:transaminase activity"/>
    <property type="evidence" value="ECO:0007669"/>
    <property type="project" value="UniProtKB-KW"/>
</dbReference>
<dbReference type="InterPro" id="IPR050596">
    <property type="entry name" value="AspAT/PAT-like"/>
</dbReference>
<protein>
    <recommendedName>
        <fullName evidence="6">Aminotransferase</fullName>
        <ecNumber evidence="6">2.6.1.-</ecNumber>
    </recommendedName>
</protein>
<evidence type="ECO:0000259" key="7">
    <source>
        <dbReference type="Pfam" id="PF00155"/>
    </source>
</evidence>
<evidence type="ECO:0000256" key="5">
    <source>
        <dbReference type="ARBA" id="ARBA00022898"/>
    </source>
</evidence>
<evidence type="ECO:0000256" key="6">
    <source>
        <dbReference type="RuleBase" id="RU000481"/>
    </source>
</evidence>
<dbReference type="PANTHER" id="PTHR46383">
    <property type="entry name" value="ASPARTATE AMINOTRANSFERASE"/>
    <property type="match status" value="1"/>
</dbReference>